<keyword evidence="8" id="KW-1185">Reference proteome</keyword>
<gene>
    <name evidence="7" type="ORF">A4U43_C05F35580</name>
</gene>
<dbReference type="InterPro" id="IPR000719">
    <property type="entry name" value="Prot_kinase_dom"/>
</dbReference>
<evidence type="ECO:0000256" key="1">
    <source>
        <dbReference type="ARBA" id="ARBA00022527"/>
    </source>
</evidence>
<sequence>MFQFAIRRAATGTRSLGESYAQAMMILEQGRSNLEGGGDTENARELFMLAMSTLIYERGEIGDALETLQMVRQSERASHTLKGNFFLVVFENALKIRGTGLILGTEFTDNKSPNDIFPSEWRAARDRAIDEARSGASRSNASEQVKHGKLSETDSRRYFQQLIDGVEYCHTKGVYHRDLKPENLLLDSQGNLKISDFGLSALPAVLGFSELLVVLQIMSHQRYSMENFRIQILKETQVLTAQVKSVEDHGYILHFGVPLFTGFLPRSGQVHHLFLNLNFDNVFTCANLQYTIAMMGYGPEDRSAVLELTYNHVVKEYDKDNAYAQYTIAMMGYGPEDRSAVLELTYNHGVKEYDKDNAYAQLGEFKLGELLDSPPPGLDETIAISKVMQFVESQEYNIFSRIVCVWICTIMALMAKRGRHDIYSSGLHQGCQTSGTSLSIISMQLSLLLEITCQGVLLI</sequence>
<evidence type="ECO:0000313" key="7">
    <source>
        <dbReference type="EMBL" id="ONK70614.1"/>
    </source>
</evidence>
<evidence type="ECO:0000256" key="5">
    <source>
        <dbReference type="ARBA" id="ARBA00022840"/>
    </source>
</evidence>
<dbReference type="PROSITE" id="PS00108">
    <property type="entry name" value="PROTEIN_KINASE_ST"/>
    <property type="match status" value="1"/>
</dbReference>
<dbReference type="AlphaFoldDB" id="A0A5P1EXN5"/>
<dbReference type="InterPro" id="IPR008271">
    <property type="entry name" value="Ser/Thr_kinase_AS"/>
</dbReference>
<dbReference type="PROSITE" id="PS50011">
    <property type="entry name" value="PROTEIN_KINASE_DOM"/>
    <property type="match status" value="1"/>
</dbReference>
<proteinExistence type="predicted"/>
<dbReference type="SUPFAM" id="SSF56112">
    <property type="entry name" value="Protein kinase-like (PK-like)"/>
    <property type="match status" value="1"/>
</dbReference>
<keyword evidence="2" id="KW-0808">Transferase</keyword>
<evidence type="ECO:0000256" key="3">
    <source>
        <dbReference type="ARBA" id="ARBA00022741"/>
    </source>
</evidence>
<dbReference type="InterPro" id="IPR012340">
    <property type="entry name" value="NA-bd_OB-fold"/>
</dbReference>
<reference evidence="8" key="1">
    <citation type="journal article" date="2017" name="Nat. Commun.">
        <title>The asparagus genome sheds light on the origin and evolution of a young Y chromosome.</title>
        <authorList>
            <person name="Harkess A."/>
            <person name="Zhou J."/>
            <person name="Xu C."/>
            <person name="Bowers J.E."/>
            <person name="Van der Hulst R."/>
            <person name="Ayyampalayam S."/>
            <person name="Mercati F."/>
            <person name="Riccardi P."/>
            <person name="McKain M.R."/>
            <person name="Kakrana A."/>
            <person name="Tang H."/>
            <person name="Ray J."/>
            <person name="Groenendijk J."/>
            <person name="Arikit S."/>
            <person name="Mathioni S.M."/>
            <person name="Nakano M."/>
            <person name="Shan H."/>
            <person name="Telgmann-Rauber A."/>
            <person name="Kanno A."/>
            <person name="Yue Z."/>
            <person name="Chen H."/>
            <person name="Li W."/>
            <person name="Chen Y."/>
            <person name="Xu X."/>
            <person name="Zhang Y."/>
            <person name="Luo S."/>
            <person name="Chen H."/>
            <person name="Gao J."/>
            <person name="Mao Z."/>
            <person name="Pires J.C."/>
            <person name="Luo M."/>
            <person name="Kudrna D."/>
            <person name="Wing R.A."/>
            <person name="Meyers B.C."/>
            <person name="Yi K."/>
            <person name="Kong H."/>
            <person name="Lavrijsen P."/>
            <person name="Sunseri F."/>
            <person name="Falavigna A."/>
            <person name="Ye Y."/>
            <person name="Leebens-Mack J.H."/>
            <person name="Chen G."/>
        </authorList>
    </citation>
    <scope>NUCLEOTIDE SEQUENCE [LARGE SCALE GENOMIC DNA]</scope>
    <source>
        <strain evidence="8">cv. DH0086</strain>
    </source>
</reference>
<dbReference type="Gene3D" id="2.40.50.140">
    <property type="entry name" value="Nucleic acid-binding proteins"/>
    <property type="match status" value="1"/>
</dbReference>
<protein>
    <recommendedName>
        <fullName evidence="6">Protein kinase domain-containing protein</fullName>
    </recommendedName>
</protein>
<dbReference type="SMART" id="SM00220">
    <property type="entry name" value="S_TKc"/>
    <property type="match status" value="1"/>
</dbReference>
<dbReference type="GO" id="GO:0005524">
    <property type="term" value="F:ATP binding"/>
    <property type="evidence" value="ECO:0007669"/>
    <property type="project" value="UniProtKB-KW"/>
</dbReference>
<dbReference type="Gramene" id="ONK70614">
    <property type="protein sequence ID" value="ONK70614"/>
    <property type="gene ID" value="A4U43_C05F35580"/>
</dbReference>
<dbReference type="Gene3D" id="3.10.180.10">
    <property type="entry name" value="2,3-Dihydroxybiphenyl 1,2-Dioxygenase, domain 1"/>
    <property type="match status" value="2"/>
</dbReference>
<dbReference type="InterPro" id="IPR011009">
    <property type="entry name" value="Kinase-like_dom_sf"/>
</dbReference>
<evidence type="ECO:0000256" key="4">
    <source>
        <dbReference type="ARBA" id="ARBA00022777"/>
    </source>
</evidence>
<name>A0A5P1EXN5_ASPOF</name>
<dbReference type="InterPro" id="IPR029068">
    <property type="entry name" value="Glyas_Bleomycin-R_OHBP_Dase"/>
</dbReference>
<keyword evidence="1" id="KW-0723">Serine/threonine-protein kinase</keyword>
<dbReference type="GO" id="GO:0007165">
    <property type="term" value="P:signal transduction"/>
    <property type="evidence" value="ECO:0007669"/>
    <property type="project" value="TreeGrafter"/>
</dbReference>
<organism evidence="7 8">
    <name type="scientific">Asparagus officinalis</name>
    <name type="common">Garden asparagus</name>
    <dbReference type="NCBI Taxonomy" id="4686"/>
    <lineage>
        <taxon>Eukaryota</taxon>
        <taxon>Viridiplantae</taxon>
        <taxon>Streptophyta</taxon>
        <taxon>Embryophyta</taxon>
        <taxon>Tracheophyta</taxon>
        <taxon>Spermatophyta</taxon>
        <taxon>Magnoliopsida</taxon>
        <taxon>Liliopsida</taxon>
        <taxon>Asparagales</taxon>
        <taxon>Asparagaceae</taxon>
        <taxon>Asparagoideae</taxon>
        <taxon>Asparagus</taxon>
    </lineage>
</organism>
<dbReference type="Gene3D" id="1.10.510.10">
    <property type="entry name" value="Transferase(Phosphotransferase) domain 1"/>
    <property type="match status" value="1"/>
</dbReference>
<dbReference type="Proteomes" id="UP000243459">
    <property type="component" value="Chromosome 5"/>
</dbReference>
<dbReference type="PANTHER" id="PTHR43895">
    <property type="entry name" value="CALCIUM/CALMODULIN-DEPENDENT PROTEIN KINASE KINASE-RELATED"/>
    <property type="match status" value="1"/>
</dbReference>
<keyword evidence="3" id="KW-0547">Nucleotide-binding</keyword>
<accession>A0A5P1EXN5</accession>
<dbReference type="PANTHER" id="PTHR43895:SF114">
    <property type="entry name" value="NON-SPECIFIC SERINE_THREONINE PROTEIN KINASE"/>
    <property type="match status" value="1"/>
</dbReference>
<dbReference type="Pfam" id="PF00069">
    <property type="entry name" value="Pkinase"/>
    <property type="match status" value="1"/>
</dbReference>
<dbReference type="GO" id="GO:0004674">
    <property type="term" value="F:protein serine/threonine kinase activity"/>
    <property type="evidence" value="ECO:0007669"/>
    <property type="project" value="UniProtKB-KW"/>
</dbReference>
<evidence type="ECO:0000256" key="2">
    <source>
        <dbReference type="ARBA" id="ARBA00022679"/>
    </source>
</evidence>
<keyword evidence="5" id="KW-0067">ATP-binding</keyword>
<evidence type="ECO:0000259" key="6">
    <source>
        <dbReference type="PROSITE" id="PS50011"/>
    </source>
</evidence>
<feature type="domain" description="Protein kinase" evidence="6">
    <location>
        <begin position="5"/>
        <end position="315"/>
    </location>
</feature>
<keyword evidence="4" id="KW-0418">Kinase</keyword>
<dbReference type="EMBL" id="CM007385">
    <property type="protein sequence ID" value="ONK70614.1"/>
    <property type="molecule type" value="Genomic_DNA"/>
</dbReference>
<evidence type="ECO:0000313" key="8">
    <source>
        <dbReference type="Proteomes" id="UP000243459"/>
    </source>
</evidence>